<feature type="domain" description="FMN-dependent dehydrogenase" evidence="10">
    <location>
        <begin position="162"/>
        <end position="321"/>
    </location>
</feature>
<evidence type="ECO:0000256" key="3">
    <source>
        <dbReference type="ARBA" id="ARBA00022630"/>
    </source>
</evidence>
<keyword evidence="12" id="KW-1185">Reference proteome</keyword>
<comment type="similarity">
    <text evidence="9">Belongs to the IPP isomerase type 2 family.</text>
</comment>
<feature type="binding site" evidence="9">
    <location>
        <begin position="3"/>
        <end position="4"/>
    </location>
    <ligand>
        <name>substrate</name>
    </ligand>
</feature>
<comment type="function">
    <text evidence="9">Involved in the biosynthesis of isoprenoids. Catalyzes the 1,3-allylic rearrangement of the homoallylic substrate isopentenyl (IPP) to its allylic isomer, dimethylallyl diphosphate (DMAPP).</text>
</comment>
<feature type="binding site" evidence="9">
    <location>
        <begin position="60"/>
        <end position="62"/>
    </location>
    <ligand>
        <name>FMN</name>
        <dbReference type="ChEBI" id="CHEBI:58210"/>
    </ligand>
</feature>
<evidence type="ECO:0000256" key="9">
    <source>
        <dbReference type="HAMAP-Rule" id="MF_00354"/>
    </source>
</evidence>
<keyword evidence="3 9" id="KW-0285">Flavoprotein</keyword>
<feature type="binding site" evidence="9">
    <location>
        <position position="181"/>
    </location>
    <ligand>
        <name>FMN</name>
        <dbReference type="ChEBI" id="CHEBI:58210"/>
    </ligand>
</feature>
<dbReference type="PANTHER" id="PTHR43665:SF1">
    <property type="entry name" value="ISOPENTENYL-DIPHOSPHATE DELTA-ISOMERASE"/>
    <property type="match status" value="1"/>
</dbReference>
<keyword evidence="2 9" id="KW-0963">Cytoplasm</keyword>
<feature type="binding site" evidence="9">
    <location>
        <position position="119"/>
    </location>
    <ligand>
        <name>FMN</name>
        <dbReference type="ChEBI" id="CHEBI:58210"/>
    </ligand>
</feature>
<evidence type="ECO:0000256" key="5">
    <source>
        <dbReference type="ARBA" id="ARBA00022723"/>
    </source>
</evidence>
<protein>
    <recommendedName>
        <fullName evidence="9">Isopentenyl-diphosphate delta-isomerase</fullName>
        <shortName evidence="9">IPP isomerase</shortName>
        <ecNumber evidence="9">5.3.3.2</ecNumber>
    </recommendedName>
    <alternativeName>
        <fullName evidence="9">Isopentenyl diphosphate:dimethylallyl diphosphate isomerase</fullName>
    </alternativeName>
    <alternativeName>
        <fullName evidence="9">Isopentenyl pyrophosphate isomerase</fullName>
    </alternativeName>
    <alternativeName>
        <fullName evidence="9">Type 2 isopentenyl diphosphate isomerase</fullName>
        <shortName evidence="9">IDI-2</shortName>
    </alternativeName>
</protein>
<comment type="subcellular location">
    <subcellularLocation>
        <location evidence="9">Cytoplasm</location>
    </subcellularLocation>
</comment>
<name>A0ABS6TEE2_9ENTE</name>
<dbReference type="InterPro" id="IPR000262">
    <property type="entry name" value="FMN-dep_DH"/>
</dbReference>
<gene>
    <name evidence="9 11" type="primary">fni</name>
    <name evidence="11" type="ORF">KUA55_11325</name>
</gene>
<evidence type="ECO:0000256" key="6">
    <source>
        <dbReference type="ARBA" id="ARBA00022842"/>
    </source>
</evidence>
<dbReference type="GO" id="GO:0004452">
    <property type="term" value="F:isopentenyl-diphosphate delta-isomerase activity"/>
    <property type="evidence" value="ECO:0007669"/>
    <property type="project" value="UniProtKB-EC"/>
</dbReference>
<evidence type="ECO:0000256" key="1">
    <source>
        <dbReference type="ARBA" id="ARBA00001917"/>
    </source>
</evidence>
<comment type="subunit">
    <text evidence="9">Homooctamer. Dimer of tetramers.</text>
</comment>
<keyword evidence="9" id="KW-0414">Isoprene biosynthesis</keyword>
<keyword evidence="7 9" id="KW-0521">NADP</keyword>
<comment type="cofactor">
    <cofactor evidence="1 9">
        <name>FMN</name>
        <dbReference type="ChEBI" id="CHEBI:58210"/>
    </cofactor>
</comment>
<feature type="binding site" evidence="9">
    <location>
        <position position="90"/>
    </location>
    <ligand>
        <name>FMN</name>
        <dbReference type="ChEBI" id="CHEBI:58210"/>
    </ligand>
</feature>
<feature type="binding site" evidence="9">
    <location>
        <begin position="257"/>
        <end position="259"/>
    </location>
    <ligand>
        <name>FMN</name>
        <dbReference type="ChEBI" id="CHEBI:58210"/>
    </ligand>
</feature>
<keyword evidence="8 9" id="KW-0413">Isomerase</keyword>
<evidence type="ECO:0000259" key="10">
    <source>
        <dbReference type="Pfam" id="PF01070"/>
    </source>
</evidence>
<evidence type="ECO:0000313" key="11">
    <source>
        <dbReference type="EMBL" id="MBV7391271.1"/>
    </source>
</evidence>
<keyword evidence="5 9" id="KW-0479">Metal-binding</keyword>
<dbReference type="HAMAP" id="MF_00354">
    <property type="entry name" value="Idi_2"/>
    <property type="match status" value="1"/>
</dbReference>
<dbReference type="Proteomes" id="UP000774130">
    <property type="component" value="Unassembled WGS sequence"/>
</dbReference>
<proteinExistence type="inferred from homology"/>
<sequence>MNRKDQHVSLAKAFYHTKTNNDFDAVSFVHQSLVSAKLENVDLSTEFSGFHLDFPFYINAMTGGSPKTKEINQNLAIIARETGLMMATGSASAALRDPAVADSYSVVRKENPDGLLLTNVGAGRNAQDAEKVIDMMQADGLQVHLNVPQEIVMPEGDWDFSDWQDNLKEILTTIKKPIIIKEVGFGMTRETIQQLLALGAKNIDVSGNGGTSFTQIENTRRKKREFDYLDNWGQSTVISLLEAKSFSHDGHILASGGIRNAFDIFKALTLGAQSVGISATFLDKLMSKGVDETIAMIESWKNELKHLYVLTNCEKTADLIKSPVIISGQPREWAELRGIDLKQYAQR</sequence>
<evidence type="ECO:0000256" key="8">
    <source>
        <dbReference type="ARBA" id="ARBA00023235"/>
    </source>
</evidence>
<comment type="caution">
    <text evidence="9">Lacks conserved residue(s) required for the propagation of feature annotation.</text>
</comment>
<feature type="binding site" evidence="9">
    <location>
        <position position="150"/>
    </location>
    <ligand>
        <name>Mg(2+)</name>
        <dbReference type="ChEBI" id="CHEBI:18420"/>
    </ligand>
</feature>
<dbReference type="CDD" id="cd02811">
    <property type="entry name" value="IDI-2_FMN"/>
    <property type="match status" value="1"/>
</dbReference>
<feature type="binding site" evidence="9">
    <location>
        <position position="206"/>
    </location>
    <ligand>
        <name>FMN</name>
        <dbReference type="ChEBI" id="CHEBI:58210"/>
    </ligand>
</feature>
<keyword evidence="6 9" id="KW-0460">Magnesium</keyword>
<dbReference type="InterPro" id="IPR011179">
    <property type="entry name" value="IPdP_isomerase"/>
</dbReference>
<reference evidence="11 12" key="1">
    <citation type="submission" date="2021-06" db="EMBL/GenBank/DDBJ databases">
        <title>Enterococcus alishanensis sp. nov., a novel lactic acid bacterium isolated from fresh coffee beans.</title>
        <authorList>
            <person name="Chen Y.-S."/>
        </authorList>
    </citation>
    <scope>NUCLEOTIDE SEQUENCE [LARGE SCALE GENOMIC DNA]</scope>
    <source>
        <strain evidence="11 12">ALS3</strain>
    </source>
</reference>
<feature type="binding site" evidence="9">
    <location>
        <position position="211"/>
    </location>
    <ligand>
        <name>FMN</name>
        <dbReference type="ChEBI" id="CHEBI:58210"/>
    </ligand>
</feature>
<feature type="binding site" evidence="9">
    <location>
        <position position="149"/>
    </location>
    <ligand>
        <name>substrate</name>
    </ligand>
</feature>
<comment type="cofactor">
    <cofactor evidence="9">
        <name>Mg(2+)</name>
        <dbReference type="ChEBI" id="CHEBI:18420"/>
    </cofactor>
</comment>
<dbReference type="EC" id="5.3.3.2" evidence="9"/>
<dbReference type="RefSeq" id="WP_218326403.1">
    <property type="nucleotide sequence ID" value="NZ_JAHUZB010000004.1"/>
</dbReference>
<organism evidence="11 12">
    <name type="scientific">Enterococcus alishanensis</name>
    <dbReference type="NCBI Taxonomy" id="1303817"/>
    <lineage>
        <taxon>Bacteria</taxon>
        <taxon>Bacillati</taxon>
        <taxon>Bacillota</taxon>
        <taxon>Bacilli</taxon>
        <taxon>Lactobacillales</taxon>
        <taxon>Enterococcaceae</taxon>
        <taxon>Enterococcus</taxon>
    </lineage>
</organism>
<dbReference type="NCBIfam" id="TIGR02151">
    <property type="entry name" value="IPP_isom_2"/>
    <property type="match status" value="1"/>
</dbReference>
<comment type="catalytic activity">
    <reaction evidence="9">
        <text>isopentenyl diphosphate = dimethylallyl diphosphate</text>
        <dbReference type="Rhea" id="RHEA:23284"/>
        <dbReference type="ChEBI" id="CHEBI:57623"/>
        <dbReference type="ChEBI" id="CHEBI:128769"/>
        <dbReference type="EC" id="5.3.3.2"/>
    </reaction>
</comment>
<accession>A0ABS6TEE2</accession>
<dbReference type="EMBL" id="JAHUZB010000004">
    <property type="protein sequence ID" value="MBV7391271.1"/>
    <property type="molecule type" value="Genomic_DNA"/>
</dbReference>
<feature type="binding site" evidence="9">
    <location>
        <begin position="278"/>
        <end position="279"/>
    </location>
    <ligand>
        <name>FMN</name>
        <dbReference type="ChEBI" id="CHEBI:58210"/>
    </ligand>
</feature>
<evidence type="ECO:0000313" key="12">
    <source>
        <dbReference type="Proteomes" id="UP000774130"/>
    </source>
</evidence>
<evidence type="ECO:0000256" key="4">
    <source>
        <dbReference type="ARBA" id="ARBA00022643"/>
    </source>
</evidence>
<evidence type="ECO:0000256" key="7">
    <source>
        <dbReference type="ARBA" id="ARBA00022857"/>
    </source>
</evidence>
<dbReference type="PIRSF" id="PIRSF003314">
    <property type="entry name" value="IPP_isomerase"/>
    <property type="match status" value="1"/>
</dbReference>
<dbReference type="Pfam" id="PF01070">
    <property type="entry name" value="FMN_dh"/>
    <property type="match status" value="1"/>
</dbReference>
<comment type="cofactor">
    <cofactor evidence="9">
        <name>NADPH</name>
        <dbReference type="ChEBI" id="CHEBI:57783"/>
    </cofactor>
</comment>
<comment type="caution">
    <text evidence="11">The sequence shown here is derived from an EMBL/GenBank/DDBJ whole genome shotgun (WGS) entry which is preliminary data.</text>
</comment>
<evidence type="ECO:0000256" key="2">
    <source>
        <dbReference type="ARBA" id="ARBA00022490"/>
    </source>
</evidence>
<keyword evidence="4 9" id="KW-0288">FMN</keyword>
<dbReference type="PANTHER" id="PTHR43665">
    <property type="entry name" value="ISOPENTENYL-DIPHOSPHATE DELTA-ISOMERASE"/>
    <property type="match status" value="1"/>
</dbReference>